<organism evidence="2 3">
    <name type="scientific">Candidatus Thiomargarita nelsonii</name>
    <dbReference type="NCBI Taxonomy" id="1003181"/>
    <lineage>
        <taxon>Bacteria</taxon>
        <taxon>Pseudomonadati</taxon>
        <taxon>Pseudomonadota</taxon>
        <taxon>Gammaproteobacteria</taxon>
        <taxon>Thiotrichales</taxon>
        <taxon>Thiotrichaceae</taxon>
        <taxon>Thiomargarita</taxon>
    </lineage>
</organism>
<evidence type="ECO:0000313" key="3">
    <source>
        <dbReference type="Proteomes" id="UP000076962"/>
    </source>
</evidence>
<dbReference type="AlphaFoldDB" id="A0A176RTT2"/>
<proteinExistence type="predicted"/>
<sequence length="569" mass="66274">MGNHSCVQFDKDKFVERPKQVDPLNAFGLEDAFIWVAQQRDAIDLQNYQEQASQNIQKCRQTGLALLNRFPKGSEQAKQINTLLQKCQKSKKVRTLYTLIAIISLCFMGETTIDLVNYRQHKVYVNNPHATHKQLSQSEKWLTQYLADPYFRHLISKIFFSPEKAQTLLKNLQAHREKFLWVPVDKALKEKNFQAAFRLASEYLEYYPYGQHAQKAQDIKRRGEMIQQQQERKNTLRQIAREMQQHKQNADKMRDLLKKLLNIQVEQPEMRDEQLRLEEAISNQLQKLETQQQWEEFRKEYEQKIQAGDFLAAAQSLDNRQADARLKDLKETFKTVVIQEIEQKVRQALKEKNFKLADKLLNEYAEFPLELQTAEAKLKAAALQHQVDKWQDRALYEAARQHREAKHILRYLQEAPLQTMAKEVSVYKAYLDTIGPKAILNQLQLKLTQIRWENVDDYDNIVRVFLNGKQVIYNDEVDAKPNTSTGVIGISPFFTAKSDLLISIEISVINEDIFFNDDYGQGTVKKQVSELAKGYAVALRNSYKIKTGTAFVEIEGYPEAPVLPAWRGE</sequence>
<evidence type="ECO:0000313" key="2">
    <source>
        <dbReference type="EMBL" id="OAD19150.1"/>
    </source>
</evidence>
<reference evidence="2 3" key="1">
    <citation type="submission" date="2016-05" db="EMBL/GenBank/DDBJ databases">
        <title>Single-cell genome of chain-forming Candidatus Thiomargarita nelsonii and comparison to other large sulfur-oxidizing bacteria.</title>
        <authorList>
            <person name="Winkel M."/>
            <person name="Salman V."/>
            <person name="Woyke T."/>
            <person name="Schulz-Vogt H."/>
            <person name="Richter M."/>
            <person name="Flood B."/>
            <person name="Bailey J."/>
            <person name="Amann R."/>
            <person name="Mussmann M."/>
        </authorList>
    </citation>
    <scope>NUCLEOTIDE SEQUENCE [LARGE SCALE GENOMIC DNA]</scope>
    <source>
        <strain evidence="2 3">THI036</strain>
    </source>
</reference>
<protein>
    <submittedName>
        <fullName evidence="2">Uncharacterized protein</fullName>
    </submittedName>
</protein>
<feature type="coiled-coil region" evidence="1">
    <location>
        <begin position="225"/>
        <end position="291"/>
    </location>
</feature>
<name>A0A176RTT2_9GAMM</name>
<keyword evidence="1" id="KW-0175">Coiled coil</keyword>
<dbReference type="Proteomes" id="UP000076962">
    <property type="component" value="Unassembled WGS sequence"/>
</dbReference>
<keyword evidence="3" id="KW-1185">Reference proteome</keyword>
<dbReference type="EMBL" id="LUTY01002924">
    <property type="protein sequence ID" value="OAD19150.1"/>
    <property type="molecule type" value="Genomic_DNA"/>
</dbReference>
<evidence type="ECO:0000256" key="1">
    <source>
        <dbReference type="SAM" id="Coils"/>
    </source>
</evidence>
<gene>
    <name evidence="2" type="ORF">THIOM_005232</name>
</gene>
<feature type="coiled-coil region" evidence="1">
    <location>
        <begin position="338"/>
        <end position="393"/>
    </location>
</feature>
<comment type="caution">
    <text evidence="2">The sequence shown here is derived from an EMBL/GenBank/DDBJ whole genome shotgun (WGS) entry which is preliminary data.</text>
</comment>
<accession>A0A176RTT2</accession>